<proteinExistence type="inferred from homology"/>
<dbReference type="AlphaFoldDB" id="A0AA85BM76"/>
<keyword evidence="4" id="KW-0532">Neurotransmitter transport</keyword>
<dbReference type="InterPro" id="IPR008849">
    <property type="entry name" value="Synaphin"/>
</dbReference>
<evidence type="ECO:0000256" key="1">
    <source>
        <dbReference type="ARBA" id="ARBA00005396"/>
    </source>
</evidence>
<evidence type="ECO:0000256" key="2">
    <source>
        <dbReference type="ARBA" id="ARBA00022448"/>
    </source>
</evidence>
<organism evidence="6 7">
    <name type="scientific">Schistosoma mattheei</name>
    <dbReference type="NCBI Taxonomy" id="31246"/>
    <lineage>
        <taxon>Eukaryota</taxon>
        <taxon>Metazoa</taxon>
        <taxon>Spiralia</taxon>
        <taxon>Lophotrochozoa</taxon>
        <taxon>Platyhelminthes</taxon>
        <taxon>Trematoda</taxon>
        <taxon>Digenea</taxon>
        <taxon>Strigeidida</taxon>
        <taxon>Schistosomatoidea</taxon>
        <taxon>Schistosomatidae</taxon>
        <taxon>Schistosoma</taxon>
    </lineage>
</organism>
<reference evidence="7" key="1">
    <citation type="submission" date="2023-11" db="UniProtKB">
        <authorList>
            <consortium name="WormBaseParasite"/>
        </authorList>
    </citation>
    <scope>IDENTIFICATION</scope>
</reference>
<dbReference type="GO" id="GO:0006836">
    <property type="term" value="P:neurotransmitter transport"/>
    <property type="evidence" value="ECO:0007669"/>
    <property type="project" value="UniProtKB-KW"/>
</dbReference>
<dbReference type="GO" id="GO:0006887">
    <property type="term" value="P:exocytosis"/>
    <property type="evidence" value="ECO:0007669"/>
    <property type="project" value="UniProtKB-KW"/>
</dbReference>
<dbReference type="GO" id="GO:0019905">
    <property type="term" value="F:syntaxin binding"/>
    <property type="evidence" value="ECO:0007669"/>
    <property type="project" value="InterPro"/>
</dbReference>
<sequence>MAGYIAKQLVAKPLDAVKNVAKDAGSLTTTTTTNDDLEASIIAAEEKRRERFEGLEEQRENMRQTIRDKYGLKKKSDFLEVGTPDGSRRSSTHRCSDVNLNTHRRSAQEDSFMKFIPTAIQDVASRVVELPQQLANQATDKCCLM</sequence>
<evidence type="ECO:0000256" key="5">
    <source>
        <dbReference type="SAM" id="MobiDB-lite"/>
    </source>
</evidence>
<evidence type="ECO:0000256" key="3">
    <source>
        <dbReference type="ARBA" id="ARBA00022483"/>
    </source>
</evidence>
<accession>A0AA85BM76</accession>
<keyword evidence="2" id="KW-0813">Transport</keyword>
<comment type="similarity">
    <text evidence="1">Belongs to the complexin/synaphin family.</text>
</comment>
<evidence type="ECO:0008006" key="8">
    <source>
        <dbReference type="Google" id="ProtNLM"/>
    </source>
</evidence>
<dbReference type="Pfam" id="PF05835">
    <property type="entry name" value="Synaphin"/>
    <property type="match status" value="1"/>
</dbReference>
<evidence type="ECO:0000313" key="6">
    <source>
        <dbReference type="Proteomes" id="UP000050791"/>
    </source>
</evidence>
<keyword evidence="3" id="KW-0268">Exocytosis</keyword>
<dbReference type="Proteomes" id="UP000050791">
    <property type="component" value="Unassembled WGS sequence"/>
</dbReference>
<protein>
    <recommendedName>
        <fullName evidence="8">Complexin-1</fullName>
    </recommendedName>
</protein>
<dbReference type="WBParaSite" id="SMTH1_67110.1">
    <property type="protein sequence ID" value="SMTH1_67110.1"/>
    <property type="gene ID" value="SMTH1_67110"/>
</dbReference>
<evidence type="ECO:0000313" key="7">
    <source>
        <dbReference type="WBParaSite" id="SMTH1_67110.1"/>
    </source>
</evidence>
<dbReference type="SUPFAM" id="SSF58038">
    <property type="entry name" value="SNARE fusion complex"/>
    <property type="match status" value="1"/>
</dbReference>
<dbReference type="Gene3D" id="1.20.5.580">
    <property type="entry name" value="Single Helix bin"/>
    <property type="match status" value="1"/>
</dbReference>
<name>A0AA85BM76_9TREM</name>
<evidence type="ECO:0000256" key="4">
    <source>
        <dbReference type="ARBA" id="ARBA00022775"/>
    </source>
</evidence>
<feature type="region of interest" description="Disordered" evidence="5">
    <location>
        <begin position="78"/>
        <end position="97"/>
    </location>
</feature>